<reference evidence="9 10" key="1">
    <citation type="submission" date="2019-09" db="EMBL/GenBank/DDBJ databases">
        <authorList>
            <person name="Chandra G."/>
            <person name="Truman W A."/>
        </authorList>
    </citation>
    <scope>NUCLEOTIDE SEQUENCE [LARGE SCALE GENOMIC DNA]</scope>
    <source>
        <strain evidence="9">PS712</strain>
    </source>
</reference>
<feature type="transmembrane region" description="Helical" evidence="8">
    <location>
        <begin position="431"/>
        <end position="456"/>
    </location>
</feature>
<sequence>MNLSGPFIKRPVATMLLSLAIMLLGGVSFGLLPVSPLPQMDFPVIVVQASLPGASPEVMASTVATPLERSFGAIAGVNTMSSRSSQGSTRVILQFDLDRDINGAAREVQAAINASRNLLPSGMRSMPTYKKVNPSQAPIMVLSLTSDVLEKGQLYDLASTILSQSLSQVQGVGEVQIGGSSLPAVRIELEPQALNQYGVALDDVRKTIANANVRRPKGSVEDGERLWQVQANDQLEKAKDYESLIIHYADGAALRLKDVAKVSDGVEDRYNSGFFNNDAAVLLVINRQAGANIIETVNEIKAQLPALQAVLPASVKLNLAMDRSPVIKATLHEAEMTLLIAVALVILVVFLFLGNFRASLIPTLAVPVSLVGTFAVMYLYGFSLNNLSLMALILATGLVVDDAIVVLENISRHIDAGVRPMKAAYLGAQEVGFTLLSMNVSLVAVFLSILFMGGIIESLFREFSITLAASIVVSLIVSLTLTPMLCARWLKPHTPGEENRLQRWSQRANEWMVGKYATSLDWVLRHRRLTLLSLIVTVGVNIALYVVVPKTFLPQQDTGQLIGFVRGDDGLSFTVMQPKMEIFRRAVLKDEAVESVAGFIGGTNGTNNAFMLVRLKPIKERGISAQKVIERLRKEMPKVAGAQLMLMADQDLQFGGGREQTSSQYSYILQSGDLGSLREWYPKVVTALKALPELTAIDAREGRGAQQVTLIVDRDQAKRLGVDMNMVTAVLNNAYSQRQISTIYDSLNQYQVVMEVNPKYAQDPITLKQVQVITADGARIPLSTIAHYENSLDDDRVSHEGQFASESIAFDMAEGVTVEQGSAAIERAIASVGLPEDVIAKMAGTADAFAATQKSQPWMILGALLAVYLVLGVLYESYIHPLTILSTLPSAGVGALLSIYALGGEFSLISLLGLFLLIGVVKKNAILMIDLALQLERHQGMAPLESIRNACLQRLRPILMTTLAAILGALPLLLGRAEGAEMRQPLGLTIIGGLIFSQVLTLYTTPVVYLYLDKLRHRFNHWRGVRTDAALETPL</sequence>
<dbReference type="InterPro" id="IPR027463">
    <property type="entry name" value="AcrB_DN_DC_subdom"/>
</dbReference>
<feature type="transmembrane region" description="Helical" evidence="8">
    <location>
        <begin position="336"/>
        <end position="353"/>
    </location>
</feature>
<keyword evidence="3" id="KW-1003">Cell membrane</keyword>
<gene>
    <name evidence="9" type="primary">mdtC</name>
    <name evidence="9" type="ORF">PS712_00261</name>
</gene>
<evidence type="ECO:0000313" key="10">
    <source>
        <dbReference type="Proteomes" id="UP000326018"/>
    </source>
</evidence>
<feature type="transmembrane region" description="Helical" evidence="8">
    <location>
        <begin position="468"/>
        <end position="490"/>
    </location>
</feature>
<evidence type="ECO:0000256" key="2">
    <source>
        <dbReference type="ARBA" id="ARBA00022448"/>
    </source>
</evidence>
<accession>A0A5E6ZWB2</accession>
<keyword evidence="7 8" id="KW-0472">Membrane</keyword>
<evidence type="ECO:0000256" key="6">
    <source>
        <dbReference type="ARBA" id="ARBA00022989"/>
    </source>
</evidence>
<feature type="transmembrane region" description="Helical" evidence="8">
    <location>
        <begin position="986"/>
        <end position="1012"/>
    </location>
</feature>
<dbReference type="AlphaFoldDB" id="A0A5E6ZWB2"/>
<dbReference type="GO" id="GO:0005886">
    <property type="term" value="C:plasma membrane"/>
    <property type="evidence" value="ECO:0007669"/>
    <property type="project" value="UniProtKB-SubCell"/>
</dbReference>
<dbReference type="EMBL" id="CABVIB010000001">
    <property type="protein sequence ID" value="VVN68541.1"/>
    <property type="molecule type" value="Genomic_DNA"/>
</dbReference>
<dbReference type="PRINTS" id="PR00702">
    <property type="entry name" value="ACRIFLAVINRP"/>
</dbReference>
<dbReference type="OrthoDB" id="9757904at2"/>
<feature type="transmembrane region" description="Helical" evidence="8">
    <location>
        <begin position="529"/>
        <end position="548"/>
    </location>
</feature>
<keyword evidence="5 8" id="KW-0812">Transmembrane</keyword>
<evidence type="ECO:0000256" key="8">
    <source>
        <dbReference type="SAM" id="Phobius"/>
    </source>
</evidence>
<dbReference type="SUPFAM" id="SSF82866">
    <property type="entry name" value="Multidrug efflux transporter AcrB transmembrane domain"/>
    <property type="match status" value="2"/>
</dbReference>
<dbReference type="SUPFAM" id="SSF82714">
    <property type="entry name" value="Multidrug efflux transporter AcrB TolC docking domain, DN and DC subdomains"/>
    <property type="match status" value="2"/>
</dbReference>
<proteinExistence type="predicted"/>
<dbReference type="Gene3D" id="3.30.2090.10">
    <property type="entry name" value="Multidrug efflux transporter AcrB TolC docking domain, DN and DC subdomains"/>
    <property type="match status" value="2"/>
</dbReference>
<keyword evidence="6 8" id="KW-1133">Transmembrane helix</keyword>
<dbReference type="Proteomes" id="UP000326018">
    <property type="component" value="Unassembled WGS sequence"/>
</dbReference>
<feature type="transmembrane region" description="Helical" evidence="8">
    <location>
        <begin position="954"/>
        <end position="974"/>
    </location>
</feature>
<evidence type="ECO:0000256" key="1">
    <source>
        <dbReference type="ARBA" id="ARBA00004429"/>
    </source>
</evidence>
<dbReference type="InterPro" id="IPR001036">
    <property type="entry name" value="Acrflvin-R"/>
</dbReference>
<feature type="transmembrane region" description="Helical" evidence="8">
    <location>
        <begin position="360"/>
        <end position="381"/>
    </location>
</feature>
<dbReference type="Gene3D" id="3.30.70.1440">
    <property type="entry name" value="Multidrug efflux transporter AcrB pore domain"/>
    <property type="match status" value="1"/>
</dbReference>
<evidence type="ECO:0000256" key="7">
    <source>
        <dbReference type="ARBA" id="ARBA00023136"/>
    </source>
</evidence>
<keyword evidence="4" id="KW-0997">Cell inner membrane</keyword>
<evidence type="ECO:0000256" key="5">
    <source>
        <dbReference type="ARBA" id="ARBA00022692"/>
    </source>
</evidence>
<organism evidence="9 10">
    <name type="scientific">Pseudomonas fluorescens</name>
    <dbReference type="NCBI Taxonomy" id="294"/>
    <lineage>
        <taxon>Bacteria</taxon>
        <taxon>Pseudomonadati</taxon>
        <taxon>Pseudomonadota</taxon>
        <taxon>Gammaproteobacteria</taxon>
        <taxon>Pseudomonadales</taxon>
        <taxon>Pseudomonadaceae</taxon>
        <taxon>Pseudomonas</taxon>
    </lineage>
</organism>
<dbReference type="PANTHER" id="PTHR32063">
    <property type="match status" value="1"/>
</dbReference>
<feature type="transmembrane region" description="Helical" evidence="8">
    <location>
        <begin position="858"/>
        <end position="875"/>
    </location>
</feature>
<feature type="transmembrane region" description="Helical" evidence="8">
    <location>
        <begin position="908"/>
        <end position="933"/>
    </location>
</feature>
<name>A0A5E6ZWB2_PSEFL</name>
<protein>
    <submittedName>
        <fullName evidence="9">Multidrug resistance protein MdtC</fullName>
    </submittedName>
</protein>
<comment type="subcellular location">
    <subcellularLocation>
        <location evidence="1">Cell inner membrane</location>
        <topology evidence="1">Multi-pass membrane protein</topology>
    </subcellularLocation>
</comment>
<dbReference type="FunFam" id="1.20.1640.10:FF:000001">
    <property type="entry name" value="Efflux pump membrane transporter"/>
    <property type="match status" value="1"/>
</dbReference>
<dbReference type="GO" id="GO:0042910">
    <property type="term" value="F:xenobiotic transmembrane transporter activity"/>
    <property type="evidence" value="ECO:0007669"/>
    <property type="project" value="TreeGrafter"/>
</dbReference>
<dbReference type="Pfam" id="PF00873">
    <property type="entry name" value="ACR_tran"/>
    <property type="match status" value="1"/>
</dbReference>
<evidence type="ECO:0000256" key="4">
    <source>
        <dbReference type="ARBA" id="ARBA00022519"/>
    </source>
</evidence>
<dbReference type="Gene3D" id="1.20.1640.10">
    <property type="entry name" value="Multidrug efflux transporter AcrB transmembrane domain"/>
    <property type="match status" value="2"/>
</dbReference>
<feature type="transmembrane region" description="Helical" evidence="8">
    <location>
        <begin position="12"/>
        <end position="32"/>
    </location>
</feature>
<dbReference type="PANTHER" id="PTHR32063:SF34">
    <property type="entry name" value="MULTIDRUG RESISTANCE PROTEIN MDTC"/>
    <property type="match status" value="1"/>
</dbReference>
<dbReference type="SUPFAM" id="SSF82693">
    <property type="entry name" value="Multidrug efflux transporter AcrB pore domain, PN1, PN2, PC1 and PC2 subdomains"/>
    <property type="match status" value="3"/>
</dbReference>
<dbReference type="Gene3D" id="3.30.70.1320">
    <property type="entry name" value="Multidrug efflux transporter AcrB pore domain like"/>
    <property type="match status" value="1"/>
</dbReference>
<evidence type="ECO:0000313" key="9">
    <source>
        <dbReference type="EMBL" id="VVN68541.1"/>
    </source>
</evidence>
<dbReference type="RefSeq" id="WP_150700583.1">
    <property type="nucleotide sequence ID" value="NZ_CABVIB010000001.1"/>
</dbReference>
<dbReference type="FunFam" id="3.30.70.1430:FF:000001">
    <property type="entry name" value="Efflux pump membrane transporter"/>
    <property type="match status" value="1"/>
</dbReference>
<keyword evidence="2" id="KW-0813">Transport</keyword>
<dbReference type="Gene3D" id="3.30.70.1430">
    <property type="entry name" value="Multidrug efflux transporter AcrB pore domain"/>
    <property type="match status" value="2"/>
</dbReference>
<evidence type="ECO:0000256" key="3">
    <source>
        <dbReference type="ARBA" id="ARBA00022475"/>
    </source>
</evidence>